<dbReference type="EMBL" id="LJSK01000229">
    <property type="protein sequence ID" value="KPI84816.1"/>
    <property type="molecule type" value="Genomic_DNA"/>
</dbReference>
<protein>
    <submittedName>
        <fullName evidence="2">Uncharacterized protein</fullName>
    </submittedName>
</protein>
<evidence type="ECO:0000256" key="1">
    <source>
        <dbReference type="SAM" id="MobiDB-lite"/>
    </source>
</evidence>
<keyword evidence="3" id="KW-1185">Reference proteome</keyword>
<dbReference type="AlphaFoldDB" id="A0A0N0P428"/>
<feature type="compositionally biased region" description="Low complexity" evidence="1">
    <location>
        <begin position="112"/>
        <end position="127"/>
    </location>
</feature>
<evidence type="ECO:0000313" key="3">
    <source>
        <dbReference type="Proteomes" id="UP000038009"/>
    </source>
</evidence>
<accession>A0A0N0P428</accession>
<feature type="region of interest" description="Disordered" evidence="1">
    <location>
        <begin position="227"/>
        <end position="246"/>
    </location>
</feature>
<reference evidence="2 3" key="1">
    <citation type="journal article" date="2015" name="PLoS Pathog.">
        <title>Leptomonas seymouri: Adaptations to the Dixenous Life Cycle Analyzed by Genome Sequencing, Transcriptome Profiling and Co-infection with Leishmania donovani.</title>
        <authorList>
            <person name="Kraeva N."/>
            <person name="Butenko A."/>
            <person name="Hlavacova J."/>
            <person name="Kostygov A."/>
            <person name="Myskova J."/>
            <person name="Grybchuk D."/>
            <person name="Lestinova T."/>
            <person name="Votypka J."/>
            <person name="Volf P."/>
            <person name="Opperdoes F."/>
            <person name="Flegontov P."/>
            <person name="Lukes J."/>
            <person name="Yurchenko V."/>
        </authorList>
    </citation>
    <scope>NUCLEOTIDE SEQUENCE [LARGE SCALE GENOMIC DNA]</scope>
    <source>
        <strain evidence="2 3">ATCC 30220</strain>
    </source>
</reference>
<organism evidence="2 3">
    <name type="scientific">Leptomonas seymouri</name>
    <dbReference type="NCBI Taxonomy" id="5684"/>
    <lineage>
        <taxon>Eukaryota</taxon>
        <taxon>Discoba</taxon>
        <taxon>Euglenozoa</taxon>
        <taxon>Kinetoplastea</taxon>
        <taxon>Metakinetoplastina</taxon>
        <taxon>Trypanosomatida</taxon>
        <taxon>Trypanosomatidae</taxon>
        <taxon>Leishmaniinae</taxon>
        <taxon>Leptomonas</taxon>
    </lineage>
</organism>
<feature type="region of interest" description="Disordered" evidence="1">
    <location>
        <begin position="107"/>
        <end position="131"/>
    </location>
</feature>
<dbReference type="OrthoDB" id="262308at2759"/>
<name>A0A0N0P428_LEPSE</name>
<dbReference type="Proteomes" id="UP000038009">
    <property type="component" value="Unassembled WGS sequence"/>
</dbReference>
<comment type="caution">
    <text evidence="2">The sequence shown here is derived from an EMBL/GenBank/DDBJ whole genome shotgun (WGS) entry which is preliminary data.</text>
</comment>
<proteinExistence type="predicted"/>
<sequence>MNDIVSLAPLLGNVRSASTLGGASPPSASSIHGTTSLTNRGGSGFPWVVFAAATAVQHNVQRNRIYPDEKTIFSYDADLKPMMTPWRKLRAVLRQAGCFTTRALPRLTNAHEQTTGEGPGTGQSSSEEAARINRTDPTVSPITLPSVCRKPIVLVSGRSDDCVSCNYFAKEVLGHYAAEWRFIRDHVTLVDAGDPMSEHLARYPYPLWYDEDAVERELVLTPRFGASATTSTSTQRERQASLSNDNESLDNALSGVNTINNTSTQQLAEAEADYALFTASLRQKAAVLVNAPLTQAGHEWSRLVKRAFAYPSDYVLRIVFVYPHNGSIMRDVVNEGIFEGGSPDYPNFFTSAKHFFNAAKKAVRVMDWLEHFGDY</sequence>
<evidence type="ECO:0000313" key="2">
    <source>
        <dbReference type="EMBL" id="KPI84816.1"/>
    </source>
</evidence>
<gene>
    <name evidence="2" type="ORF">ABL78_6124</name>
</gene>
<dbReference type="OMA" id="EWEYIRA"/>
<dbReference type="VEuPathDB" id="TriTrypDB:Lsey_0229_0030"/>